<proteinExistence type="predicted"/>
<dbReference type="EMBL" id="PP856017">
    <property type="protein sequence ID" value="XBS47645.1"/>
    <property type="molecule type" value="Genomic_DNA"/>
</dbReference>
<gene>
    <name evidence="1" type="ORF">SURPRISE13_063</name>
</gene>
<dbReference type="InterPro" id="IPR013320">
    <property type="entry name" value="ConA-like_dom_sf"/>
</dbReference>
<accession>A0AAU7PF48</accession>
<protein>
    <submittedName>
        <fullName evidence="1">Concanavalin A-like lectin/glucanase superfamily protein</fullName>
    </submittedName>
</protein>
<dbReference type="Pfam" id="PF13385">
    <property type="entry name" value="Laminin_G_3"/>
    <property type="match status" value="1"/>
</dbReference>
<name>A0AAU7PF48_9VIRU</name>
<sequence length="221" mass="23302">MMQDALLLKKKAAVASKTVLLMSLNGDLVDQVGSTGITATGNSWKTNQKFGRQAASFTTSGYIAVPTTAKLQFAGDFTIEMWISMSRLTGEQMLFTAGPGMYIDCYTGVGYNGGLPCFICSNSQTNDHTNMVIGSNPFTVGTLHHLAFVRSAGIMSVYGDGASLGTPVANSTVWANSSTIIGNYVSSPAYGFGGGVQEVRLSNVCRYTGPFTPPTGPFTLD</sequence>
<dbReference type="SUPFAM" id="SSF49899">
    <property type="entry name" value="Concanavalin A-like lectins/glucanases"/>
    <property type="match status" value="1"/>
</dbReference>
<organism evidence="1">
    <name type="scientific">Burkholderia phage vB_BgluM-SURPRISE13</name>
    <dbReference type="NCBI Taxonomy" id="3159457"/>
    <lineage>
        <taxon>Viruses</taxon>
    </lineage>
</organism>
<evidence type="ECO:0000313" key="1">
    <source>
        <dbReference type="EMBL" id="XBS47645.1"/>
    </source>
</evidence>
<dbReference type="Gene3D" id="2.60.120.200">
    <property type="match status" value="1"/>
</dbReference>
<reference evidence="1" key="1">
    <citation type="submission" date="2024-05" db="EMBL/GenBank/DDBJ databases">
        <title>Isolation and characterization of the novel Burkholderia jumbo bacteriophage Surprise13.</title>
        <authorList>
            <person name="Supina B.S.I."/>
            <person name="Dennis J."/>
        </authorList>
    </citation>
    <scope>NUCLEOTIDE SEQUENCE</scope>
</reference>